<sequence>MQEDERTRLVVVTGLDRTSTRGVCDRLLADDPDAIVVHHDLRGLTEGIVRRDVRWATAESSAPAESSTVLELAHGCVSCTLREDVLPLLRRLAGRGEVRRIVLHLDPVLEPEPVCWALANVVVGEGTVTDVLDVEAVTAVVDEGTWLADATGDGDLSECHGRDFAVTPDEDRTLAQVAVGQVAFADALVITGRADDGWDAVRLAAVLDRLAPGAPRATFGDDLPSVLQAVPVSARRGVIDDPHAPLLRGTPPLGADAGVALTLFADPRPFHPERLHDAMDVLFDGVVHTRGRAWVASQPDVALWVESAGGSLRIGHAGGWLAGADDAEWDRVDAQRRAKAALDWHPRFGDRTQELLILTHQVSPEAITDALRGALLTDAELAEGEDAWRGYADPFGAWHTDPCDDFESTDTTTADSRKDQA</sequence>
<comment type="caution">
    <text evidence="3">The sequence shown here is derived from an EMBL/GenBank/DDBJ whole genome shotgun (WGS) entry which is preliminary data.</text>
</comment>
<evidence type="ECO:0000313" key="3">
    <source>
        <dbReference type="EMBL" id="MBB3051526.1"/>
    </source>
</evidence>
<dbReference type="InterPro" id="IPR051927">
    <property type="entry name" value="Zn_Chap_cDPG_Synth"/>
</dbReference>
<organism evidence="3 4">
    <name type="scientific">Prauserella isguenensis</name>
    <dbReference type="NCBI Taxonomy" id="1470180"/>
    <lineage>
        <taxon>Bacteria</taxon>
        <taxon>Bacillati</taxon>
        <taxon>Actinomycetota</taxon>
        <taxon>Actinomycetes</taxon>
        <taxon>Pseudonocardiales</taxon>
        <taxon>Pseudonocardiaceae</taxon>
        <taxon>Prauserella</taxon>
    </lineage>
</organism>
<dbReference type="RefSeq" id="WP_183653555.1">
    <property type="nucleotide sequence ID" value="NZ_JACHWU010000002.1"/>
</dbReference>
<dbReference type="InterPro" id="IPR003495">
    <property type="entry name" value="CobW/HypB/UreG_nucleotide-bd"/>
</dbReference>
<protein>
    <submittedName>
        <fullName evidence="3">G3E family GTPase</fullName>
    </submittedName>
</protein>
<name>A0A839S186_9PSEU</name>
<keyword evidence="4" id="KW-1185">Reference proteome</keyword>
<gene>
    <name evidence="3" type="ORF">FHS23_002549</name>
</gene>
<dbReference type="Gene3D" id="3.40.50.300">
    <property type="entry name" value="P-loop containing nucleotide triphosphate hydrolases"/>
    <property type="match status" value="1"/>
</dbReference>
<feature type="domain" description="CobW C-terminal" evidence="2">
    <location>
        <begin position="259"/>
        <end position="375"/>
    </location>
</feature>
<feature type="region of interest" description="Disordered" evidence="1">
    <location>
        <begin position="400"/>
        <end position="421"/>
    </location>
</feature>
<evidence type="ECO:0000313" key="4">
    <source>
        <dbReference type="Proteomes" id="UP000550714"/>
    </source>
</evidence>
<dbReference type="Pfam" id="PF07683">
    <property type="entry name" value="CobW_C"/>
    <property type="match status" value="1"/>
</dbReference>
<dbReference type="EMBL" id="JACHWU010000002">
    <property type="protein sequence ID" value="MBB3051526.1"/>
    <property type="molecule type" value="Genomic_DNA"/>
</dbReference>
<accession>A0A839S186</accession>
<dbReference type="SUPFAM" id="SSF90002">
    <property type="entry name" value="Hypothetical protein YjiA, C-terminal domain"/>
    <property type="match status" value="1"/>
</dbReference>
<evidence type="ECO:0000256" key="1">
    <source>
        <dbReference type="SAM" id="MobiDB-lite"/>
    </source>
</evidence>
<dbReference type="PANTHER" id="PTHR43603:SF1">
    <property type="entry name" value="ZINC-REGULATED GTPASE METALLOPROTEIN ACTIVATOR 1"/>
    <property type="match status" value="1"/>
</dbReference>
<dbReference type="NCBIfam" id="NF047431">
    <property type="entry name" value="hiber_recruit"/>
    <property type="match status" value="1"/>
</dbReference>
<dbReference type="SMART" id="SM00833">
    <property type="entry name" value="CobW_C"/>
    <property type="match status" value="1"/>
</dbReference>
<dbReference type="Proteomes" id="UP000550714">
    <property type="component" value="Unassembled WGS sequence"/>
</dbReference>
<evidence type="ECO:0000259" key="2">
    <source>
        <dbReference type="SMART" id="SM00833"/>
    </source>
</evidence>
<reference evidence="3 4" key="1">
    <citation type="submission" date="2020-08" db="EMBL/GenBank/DDBJ databases">
        <title>Genomic Encyclopedia of Type Strains, Phase III (KMG-III): the genomes of soil and plant-associated and newly described type strains.</title>
        <authorList>
            <person name="Whitman W."/>
        </authorList>
    </citation>
    <scope>NUCLEOTIDE SEQUENCE [LARGE SCALE GENOMIC DNA]</scope>
    <source>
        <strain evidence="3 4">CECT 8577</strain>
    </source>
</reference>
<dbReference type="Pfam" id="PF02492">
    <property type="entry name" value="cobW"/>
    <property type="match status" value="1"/>
</dbReference>
<proteinExistence type="predicted"/>
<dbReference type="AlphaFoldDB" id="A0A839S186"/>
<dbReference type="InterPro" id="IPR011629">
    <property type="entry name" value="CobW-like_C"/>
</dbReference>
<dbReference type="PANTHER" id="PTHR43603">
    <property type="entry name" value="COBW DOMAIN-CONTAINING PROTEIN DDB_G0274527"/>
    <property type="match status" value="1"/>
</dbReference>
<dbReference type="InterPro" id="IPR027417">
    <property type="entry name" value="P-loop_NTPase"/>
</dbReference>